<evidence type="ECO:0000313" key="2">
    <source>
        <dbReference type="EMBL" id="TVT61158.1"/>
    </source>
</evidence>
<evidence type="ECO:0000313" key="3">
    <source>
        <dbReference type="Proteomes" id="UP000320011"/>
    </source>
</evidence>
<reference evidence="2 3" key="2">
    <citation type="submission" date="2019-08" db="EMBL/GenBank/DDBJ databases">
        <title>Amycolatopsis acidicola sp. nov., isolated from peat swamp forest soil.</title>
        <authorList>
            <person name="Srisuk N."/>
        </authorList>
    </citation>
    <scope>NUCLEOTIDE SEQUENCE [LARGE SCALE GENOMIC DNA]</scope>
    <source>
        <strain evidence="2 3">TBRC 6029</strain>
    </source>
</reference>
<reference evidence="2 3" key="1">
    <citation type="submission" date="2019-07" db="EMBL/GenBank/DDBJ databases">
        <authorList>
            <person name="Duangmal K."/>
            <person name="Teo W.F.A."/>
        </authorList>
    </citation>
    <scope>NUCLEOTIDE SEQUENCE [LARGE SCALE GENOMIC DNA]</scope>
    <source>
        <strain evidence="2 3">TBRC 6029</strain>
    </source>
</reference>
<dbReference type="Proteomes" id="UP000320011">
    <property type="component" value="Unassembled WGS sequence"/>
</dbReference>
<dbReference type="Pfam" id="PF00550">
    <property type="entry name" value="PP-binding"/>
    <property type="match status" value="1"/>
</dbReference>
<feature type="domain" description="Carrier" evidence="1">
    <location>
        <begin position="5"/>
        <end position="82"/>
    </location>
</feature>
<dbReference type="EMBL" id="VJWX01000017">
    <property type="protein sequence ID" value="TVT61158.1"/>
    <property type="molecule type" value="Genomic_DNA"/>
</dbReference>
<dbReference type="RefSeq" id="WP_144585804.1">
    <property type="nucleotide sequence ID" value="NZ_VJWX01000017.1"/>
</dbReference>
<dbReference type="SUPFAM" id="SSF47336">
    <property type="entry name" value="ACP-like"/>
    <property type="match status" value="1"/>
</dbReference>
<evidence type="ECO:0000259" key="1">
    <source>
        <dbReference type="PROSITE" id="PS50075"/>
    </source>
</evidence>
<name>A0A558DJH2_9PSEU</name>
<dbReference type="InterPro" id="IPR036736">
    <property type="entry name" value="ACP-like_sf"/>
</dbReference>
<gene>
    <name evidence="2" type="ORF">FNH05_03550</name>
</gene>
<proteinExistence type="predicted"/>
<keyword evidence="3" id="KW-1185">Reference proteome</keyword>
<protein>
    <submittedName>
        <fullName evidence="2">Acyl carrier protein</fullName>
    </submittedName>
</protein>
<sequence>MSRSTLTRGVLEEFVIDALVAQGATREQITPDVSFDEIGLDSLSVTDMGLSVKNEFGIALAPGDLEDVENLRAALAVIFAKAGL</sequence>
<dbReference type="InterPro" id="IPR009081">
    <property type="entry name" value="PP-bd_ACP"/>
</dbReference>
<dbReference type="OrthoDB" id="6978112at2"/>
<dbReference type="PROSITE" id="PS50075">
    <property type="entry name" value="CARRIER"/>
    <property type="match status" value="1"/>
</dbReference>
<comment type="caution">
    <text evidence="2">The sequence shown here is derived from an EMBL/GenBank/DDBJ whole genome shotgun (WGS) entry which is preliminary data.</text>
</comment>
<dbReference type="AlphaFoldDB" id="A0A558DJH2"/>
<organism evidence="2 3">
    <name type="scientific">Amycolatopsis rhizosphaerae</name>
    <dbReference type="NCBI Taxonomy" id="2053003"/>
    <lineage>
        <taxon>Bacteria</taxon>
        <taxon>Bacillati</taxon>
        <taxon>Actinomycetota</taxon>
        <taxon>Actinomycetes</taxon>
        <taxon>Pseudonocardiales</taxon>
        <taxon>Pseudonocardiaceae</taxon>
        <taxon>Amycolatopsis</taxon>
    </lineage>
</organism>
<dbReference type="Gene3D" id="1.10.1200.10">
    <property type="entry name" value="ACP-like"/>
    <property type="match status" value="1"/>
</dbReference>
<accession>A0A558DJH2</accession>